<dbReference type="CDD" id="cd00590">
    <property type="entry name" value="RRM_SF"/>
    <property type="match status" value="1"/>
</dbReference>
<dbReference type="PANTHER" id="PTHR34427">
    <property type="entry name" value="DUF4283 DOMAIN PROTEIN"/>
    <property type="match status" value="1"/>
</dbReference>
<organism evidence="3 4">
    <name type="scientific">Rhododendron griersonianum</name>
    <dbReference type="NCBI Taxonomy" id="479676"/>
    <lineage>
        <taxon>Eukaryota</taxon>
        <taxon>Viridiplantae</taxon>
        <taxon>Streptophyta</taxon>
        <taxon>Embryophyta</taxon>
        <taxon>Tracheophyta</taxon>
        <taxon>Spermatophyta</taxon>
        <taxon>Magnoliopsida</taxon>
        <taxon>eudicotyledons</taxon>
        <taxon>Gunneridae</taxon>
        <taxon>Pentapetalae</taxon>
        <taxon>asterids</taxon>
        <taxon>Ericales</taxon>
        <taxon>Ericaceae</taxon>
        <taxon>Ericoideae</taxon>
        <taxon>Rhodoreae</taxon>
        <taxon>Rhododendron</taxon>
    </lineage>
</organism>
<dbReference type="InterPro" id="IPR012677">
    <property type="entry name" value="Nucleotide-bd_a/b_plait_sf"/>
</dbReference>
<dbReference type="PANTHER" id="PTHR34427:SF5">
    <property type="entry name" value="DUF4283 DOMAIN-CONTAINING PROTEIN"/>
    <property type="match status" value="1"/>
</dbReference>
<evidence type="ECO:0000256" key="1">
    <source>
        <dbReference type="PROSITE-ProRule" id="PRU00176"/>
    </source>
</evidence>
<name>A0AAV6HZF6_9ERIC</name>
<protein>
    <recommendedName>
        <fullName evidence="2">RRM domain-containing protein</fullName>
    </recommendedName>
</protein>
<proteinExistence type="predicted"/>
<sequence length="606" mass="67999">MDVGWLRQLFTPFGRVEDVYMPSKRSSSFNTKFGFVRFKRRDEAINAIEDLDGVVIRNFTIVVQFAKYSKDNPIASQKVFDGVKKNISAPSSPSLHPKPFEIQSKLRDSNSSSYANILKWGSSGRLKLVEAKEVELGWLQMSAVGKLINFCHVNTLQDLFISNGIWDAQIRHMGGLNVLISFDSFESLNEFLKDETKVLSRWFSSVQAWDNQKIPSSRCVWISCYGVPLNAWCSSTFIEIGKLWGDVIKLDELTEKFIAFDKGRMFIITDYLDCINEVVHIKINGVIFPVKVIEDPMAETSWEKRVFTSIKIKKGNDKEENEVVVETDPGDDESLDFNVDKAELENEMEIVEEVAETNVEAEKAIGTERGALQLINVNMQGCNDKAANSSSRVESSAWESGRVMDSMREMAANNTTLNINFDPLPFVRLNSCIQIPRANLSNLVVNQDSWVEDSVKENPVSAEILRGENDEDDNIPEHHIEAFRTENDPLSAPIKAAINGVKGKKKRKTIDDILGFTRANSFNNKSRNNKPKCVVYRSAVAALALSASISSDGVINRNRIILDEAQAIWTCKKIMGLGYDGEEDEVVSKFADMVAEDLDRADKVAG</sequence>
<dbReference type="EMBL" id="JACTNZ010000012">
    <property type="protein sequence ID" value="KAG5520652.1"/>
    <property type="molecule type" value="Genomic_DNA"/>
</dbReference>
<dbReference type="SMART" id="SM00360">
    <property type="entry name" value="RRM"/>
    <property type="match status" value="1"/>
</dbReference>
<accession>A0AAV6HZF6</accession>
<dbReference type="AlphaFoldDB" id="A0AAV6HZF6"/>
<keyword evidence="1" id="KW-0694">RNA-binding</keyword>
<comment type="caution">
    <text evidence="3">The sequence shown here is derived from an EMBL/GenBank/DDBJ whole genome shotgun (WGS) entry which is preliminary data.</text>
</comment>
<feature type="domain" description="RRM" evidence="2">
    <location>
        <begin position="6"/>
        <end position="68"/>
    </location>
</feature>
<evidence type="ECO:0000313" key="4">
    <source>
        <dbReference type="Proteomes" id="UP000823749"/>
    </source>
</evidence>
<dbReference type="Gene3D" id="3.30.70.330">
    <property type="match status" value="1"/>
</dbReference>
<gene>
    <name evidence="3" type="ORF">RHGRI_033285</name>
</gene>
<dbReference type="GO" id="GO:0003723">
    <property type="term" value="F:RNA binding"/>
    <property type="evidence" value="ECO:0007669"/>
    <property type="project" value="UniProtKB-UniRule"/>
</dbReference>
<evidence type="ECO:0000313" key="3">
    <source>
        <dbReference type="EMBL" id="KAG5520652.1"/>
    </source>
</evidence>
<dbReference type="InterPro" id="IPR035979">
    <property type="entry name" value="RBD_domain_sf"/>
</dbReference>
<reference evidence="3" key="1">
    <citation type="submission" date="2020-08" db="EMBL/GenBank/DDBJ databases">
        <title>Plant Genome Project.</title>
        <authorList>
            <person name="Zhang R.-G."/>
        </authorList>
    </citation>
    <scope>NUCLEOTIDE SEQUENCE</scope>
    <source>
        <strain evidence="3">WSP0</strain>
        <tissue evidence="3">Leaf</tissue>
    </source>
</reference>
<evidence type="ECO:0000259" key="2">
    <source>
        <dbReference type="PROSITE" id="PS50102"/>
    </source>
</evidence>
<dbReference type="SUPFAM" id="SSF54928">
    <property type="entry name" value="RNA-binding domain, RBD"/>
    <property type="match status" value="1"/>
</dbReference>
<dbReference type="PROSITE" id="PS50102">
    <property type="entry name" value="RRM"/>
    <property type="match status" value="1"/>
</dbReference>
<dbReference type="Proteomes" id="UP000823749">
    <property type="component" value="Chromosome 12"/>
</dbReference>
<keyword evidence="4" id="KW-1185">Reference proteome</keyword>
<dbReference type="InterPro" id="IPR000504">
    <property type="entry name" value="RRM_dom"/>
</dbReference>
<dbReference type="Pfam" id="PF00076">
    <property type="entry name" value="RRM_1"/>
    <property type="match status" value="1"/>
</dbReference>